<comment type="caution">
    <text evidence="1">The sequence shown here is derived from an EMBL/GenBank/DDBJ whole genome shotgun (WGS) entry which is preliminary data.</text>
</comment>
<keyword evidence="2" id="KW-1185">Reference proteome</keyword>
<dbReference type="AlphaFoldDB" id="A0AAV9WLY3"/>
<protein>
    <submittedName>
        <fullName evidence="1">Uncharacterized protein</fullName>
    </submittedName>
</protein>
<dbReference type="Proteomes" id="UP001370758">
    <property type="component" value="Unassembled WGS sequence"/>
</dbReference>
<gene>
    <name evidence="1" type="ORF">TWF481_004573</name>
</gene>
<sequence length="139" mass="15601">MAWYSKHDVNQIWYCYESDGWLSFAHIATGRASPAYLGYRSWPSSATLQCNARAANFNEQFDARSRPGGGFQLLLRNGFGLEPVGWDGEKLSRVSRGGPDVWFRFTKVQDWNPGHEILLGVGFLEAAAAAAKKPDRRVF</sequence>
<dbReference type="EMBL" id="JAVHJL010000002">
    <property type="protein sequence ID" value="KAK6509844.1"/>
    <property type="molecule type" value="Genomic_DNA"/>
</dbReference>
<proteinExistence type="predicted"/>
<name>A0AAV9WLY3_9PEZI</name>
<organism evidence="1 2">
    <name type="scientific">Arthrobotrys musiformis</name>
    <dbReference type="NCBI Taxonomy" id="47236"/>
    <lineage>
        <taxon>Eukaryota</taxon>
        <taxon>Fungi</taxon>
        <taxon>Dikarya</taxon>
        <taxon>Ascomycota</taxon>
        <taxon>Pezizomycotina</taxon>
        <taxon>Orbiliomycetes</taxon>
        <taxon>Orbiliales</taxon>
        <taxon>Orbiliaceae</taxon>
        <taxon>Arthrobotrys</taxon>
    </lineage>
</organism>
<evidence type="ECO:0000313" key="1">
    <source>
        <dbReference type="EMBL" id="KAK6509844.1"/>
    </source>
</evidence>
<accession>A0AAV9WLY3</accession>
<reference evidence="1 2" key="1">
    <citation type="submission" date="2023-08" db="EMBL/GenBank/DDBJ databases">
        <authorList>
            <person name="Palmer J.M."/>
        </authorList>
    </citation>
    <scope>NUCLEOTIDE SEQUENCE [LARGE SCALE GENOMIC DNA]</scope>
    <source>
        <strain evidence="1 2">TWF481</strain>
    </source>
</reference>
<evidence type="ECO:0000313" key="2">
    <source>
        <dbReference type="Proteomes" id="UP001370758"/>
    </source>
</evidence>